<dbReference type="PATRIC" id="fig|1268236.3.peg.1269"/>
<dbReference type="AlphaFoldDB" id="R1F868"/>
<evidence type="ECO:0008006" key="3">
    <source>
        <dbReference type="Google" id="ProtNLM"/>
    </source>
</evidence>
<sequence>MDASTLQRLDANILLGIVNEKLRLECDNLDELLAYYDMSEDQLATRLQQIGYQYDGVSNQFKSGLL</sequence>
<reference evidence="1 2" key="1">
    <citation type="journal article" date="2013" name="Genome Announc.">
        <title>Draft Genome Sequence of Aeromonas molluscorum Strain 848TT, Isolated from Bivalve Molluscs.</title>
        <authorList>
            <person name="Spataro N."/>
            <person name="Farfan M."/>
            <person name="Albarral V."/>
            <person name="Sanglas A."/>
            <person name="Loren J.G."/>
            <person name="Fuste M.C."/>
            <person name="Bosch E."/>
        </authorList>
    </citation>
    <scope>NUCLEOTIDE SEQUENCE [LARGE SCALE GENOMIC DNA]</scope>
    <source>
        <strain evidence="1 2">848</strain>
    </source>
</reference>
<proteinExistence type="predicted"/>
<dbReference type="Proteomes" id="UP000013526">
    <property type="component" value="Unassembled WGS sequence"/>
</dbReference>
<gene>
    <name evidence="1" type="ORF">G113_06389</name>
</gene>
<comment type="caution">
    <text evidence="1">The sequence shown here is derived from an EMBL/GenBank/DDBJ whole genome shotgun (WGS) entry which is preliminary data.</text>
</comment>
<dbReference type="OrthoDB" id="6197979at2"/>
<evidence type="ECO:0000313" key="1">
    <source>
        <dbReference type="EMBL" id="EOD55917.1"/>
    </source>
</evidence>
<dbReference type="RefSeq" id="WP_005895947.1">
    <property type="nucleotide sequence ID" value="NZ_AQGQ01000026.1"/>
</dbReference>
<keyword evidence="2" id="KW-1185">Reference proteome</keyword>
<dbReference type="EMBL" id="AQGQ01000026">
    <property type="protein sequence ID" value="EOD55917.1"/>
    <property type="molecule type" value="Genomic_DNA"/>
</dbReference>
<name>R1F868_9GAMM</name>
<organism evidence="1 2">
    <name type="scientific">Aeromonas molluscorum 848</name>
    <dbReference type="NCBI Taxonomy" id="1268236"/>
    <lineage>
        <taxon>Bacteria</taxon>
        <taxon>Pseudomonadati</taxon>
        <taxon>Pseudomonadota</taxon>
        <taxon>Gammaproteobacteria</taxon>
        <taxon>Aeromonadales</taxon>
        <taxon>Aeromonadaceae</taxon>
        <taxon>Aeromonas</taxon>
    </lineage>
</organism>
<accession>R1F868</accession>
<dbReference type="Pfam" id="PF14056">
    <property type="entry name" value="DUF4250"/>
    <property type="match status" value="1"/>
</dbReference>
<protein>
    <recommendedName>
        <fullName evidence="3">DUF4250 domain-containing protein</fullName>
    </recommendedName>
</protein>
<dbReference type="InterPro" id="IPR025346">
    <property type="entry name" value="DUF4250"/>
</dbReference>
<evidence type="ECO:0000313" key="2">
    <source>
        <dbReference type="Proteomes" id="UP000013526"/>
    </source>
</evidence>